<dbReference type="InterPro" id="IPR003582">
    <property type="entry name" value="ShKT_dom"/>
</dbReference>
<feature type="disulfide bond" evidence="1">
    <location>
        <begin position="55"/>
        <end position="68"/>
    </location>
</feature>
<evidence type="ECO:0000256" key="1">
    <source>
        <dbReference type="PROSITE-ProRule" id="PRU01005"/>
    </source>
</evidence>
<evidence type="ECO:0000259" key="2">
    <source>
        <dbReference type="PROSITE" id="PS51670"/>
    </source>
</evidence>
<dbReference type="SMART" id="SM00254">
    <property type="entry name" value="ShKT"/>
    <property type="match status" value="4"/>
</dbReference>
<evidence type="ECO:0000313" key="3">
    <source>
        <dbReference type="Proteomes" id="UP000036681"/>
    </source>
</evidence>
<protein>
    <submittedName>
        <fullName evidence="4">ShKT domain-containing protein</fullName>
    </submittedName>
</protein>
<organism evidence="3 4">
    <name type="scientific">Ascaris lumbricoides</name>
    <name type="common">Giant roundworm</name>
    <dbReference type="NCBI Taxonomy" id="6252"/>
    <lineage>
        <taxon>Eukaryota</taxon>
        <taxon>Metazoa</taxon>
        <taxon>Ecdysozoa</taxon>
        <taxon>Nematoda</taxon>
        <taxon>Chromadorea</taxon>
        <taxon>Rhabditida</taxon>
        <taxon>Spirurina</taxon>
        <taxon>Ascaridomorpha</taxon>
        <taxon>Ascaridoidea</taxon>
        <taxon>Ascarididae</taxon>
        <taxon>Ascaris</taxon>
    </lineage>
</organism>
<keyword evidence="1" id="KW-1015">Disulfide bond</keyword>
<dbReference type="Proteomes" id="UP000036681">
    <property type="component" value="Unplaced"/>
</dbReference>
<comment type="caution">
    <text evidence="1">Lacks conserved residue(s) required for the propagation of feature annotation.</text>
</comment>
<dbReference type="PANTHER" id="PTHR21724">
    <property type="entry name" value="SHKT DOMAIN-CONTAINING PROTEIN"/>
    <property type="match status" value="1"/>
</dbReference>
<name>A0A9J2Q2B0_ASCLU</name>
<evidence type="ECO:0000313" key="4">
    <source>
        <dbReference type="WBParaSite" id="ALUE_0001601701-mRNA-1"/>
    </source>
</evidence>
<dbReference type="WBParaSite" id="ALUE_0001601701-mRNA-1">
    <property type="protein sequence ID" value="ALUE_0001601701-mRNA-1"/>
    <property type="gene ID" value="ALUE_0001601701"/>
</dbReference>
<dbReference type="Pfam" id="PF01549">
    <property type="entry name" value="ShK"/>
    <property type="match status" value="3"/>
</dbReference>
<dbReference type="PROSITE" id="PS51670">
    <property type="entry name" value="SHKT"/>
    <property type="match status" value="1"/>
</dbReference>
<dbReference type="PANTHER" id="PTHR21724:SF108">
    <property type="entry name" value="SHKT DOMAIN-CONTAINING PROTEIN"/>
    <property type="match status" value="1"/>
</dbReference>
<accession>A0A9J2Q2B0</accession>
<dbReference type="AlphaFoldDB" id="A0A9J2Q2B0"/>
<reference evidence="4" key="1">
    <citation type="submission" date="2023-03" db="UniProtKB">
        <authorList>
            <consortium name="WormBaseParasite"/>
        </authorList>
    </citation>
    <scope>IDENTIFICATION</scope>
</reference>
<feature type="domain" description="ShKT" evidence="2">
    <location>
        <begin position="40"/>
        <end position="71"/>
    </location>
</feature>
<sequence length="230" mass="25322">MVPDVSTNWKTVTPIRCFVRLTGIRRCVEKHAEFVLHQVCFDKAGKECENYTDLCHLPYLKEICAKTCNSCITTTVTTTAAPIPLAPTATTRPCVDRINDCRNGSLFCGTNWYDNICTKTCNACSQPRACADSYWWCSQGSLLCGTGWYNNLCQKTCGVCKEPEACDDILSNCADGSIFCSRPWYMSVCGKSCGRCGSQPPGKSHGDCGPLEKCERRNNTCVPNNTGNDL</sequence>
<keyword evidence="3" id="KW-1185">Reference proteome</keyword>
<proteinExistence type="predicted"/>